<evidence type="ECO:0000313" key="2">
    <source>
        <dbReference type="Proteomes" id="UP001281761"/>
    </source>
</evidence>
<proteinExistence type="predicted"/>
<protein>
    <submittedName>
        <fullName evidence="1">Uncharacterized protein</fullName>
    </submittedName>
</protein>
<dbReference type="Proteomes" id="UP001281761">
    <property type="component" value="Unassembled WGS sequence"/>
</dbReference>
<reference evidence="1 2" key="1">
    <citation type="journal article" date="2022" name="bioRxiv">
        <title>Genomics of Preaxostyla Flagellates Illuminates Evolutionary Transitions and the Path Towards Mitochondrial Loss.</title>
        <authorList>
            <person name="Novak L.V.F."/>
            <person name="Treitli S.C."/>
            <person name="Pyrih J."/>
            <person name="Halakuc P."/>
            <person name="Pipaliya S.V."/>
            <person name="Vacek V."/>
            <person name="Brzon O."/>
            <person name="Soukal P."/>
            <person name="Eme L."/>
            <person name="Dacks J.B."/>
            <person name="Karnkowska A."/>
            <person name="Elias M."/>
            <person name="Hampl V."/>
        </authorList>
    </citation>
    <scope>NUCLEOTIDE SEQUENCE [LARGE SCALE GENOMIC DNA]</scope>
    <source>
        <strain evidence="1">NAU3</strain>
        <tissue evidence="1">Gut</tissue>
    </source>
</reference>
<name>A0ABQ9XUJ0_9EUKA</name>
<keyword evidence="2" id="KW-1185">Reference proteome</keyword>
<evidence type="ECO:0000313" key="1">
    <source>
        <dbReference type="EMBL" id="KAK2955148.1"/>
    </source>
</evidence>
<dbReference type="SUPFAM" id="SSF48371">
    <property type="entry name" value="ARM repeat"/>
    <property type="match status" value="1"/>
</dbReference>
<organism evidence="1 2">
    <name type="scientific">Blattamonas nauphoetae</name>
    <dbReference type="NCBI Taxonomy" id="2049346"/>
    <lineage>
        <taxon>Eukaryota</taxon>
        <taxon>Metamonada</taxon>
        <taxon>Preaxostyla</taxon>
        <taxon>Oxymonadida</taxon>
        <taxon>Blattamonas</taxon>
    </lineage>
</organism>
<gene>
    <name evidence="1" type="ORF">BLNAU_9877</name>
</gene>
<dbReference type="EMBL" id="JARBJD010000070">
    <property type="protein sequence ID" value="KAK2955148.1"/>
    <property type="molecule type" value="Genomic_DNA"/>
</dbReference>
<sequence>MTSMMEQLIENETIKLVNCSITNIRATFSLITLEFSTEILRFALTDVDHLVHTFGCVLEKLRRLVVFSEGFDSLYISKVARKALNSSFLINHFDNLADFEDWMVFLRTNQIDMHDSNDLPQSTILLGDLPDSTFIPEELSILSAKCFRKTLLSLLSKYQFLSWPSLPTPFYRSPTFDFRFSPPPLTTSFLDKPIPLDDELSESENLPPFNDEVKLIRTPFAVSNLSSMPFSVNDEDVSLSSEDGSMDMTMSNGKSSSYLEQLRLITILHSLISRPYSEKSLTNTPTRFTSLVRHSLPLHDILHDDTCSTFSFSPADFDEERDDEIIRTLIRCASVVQKTASLECITDLPTFLELLLSVLQSSSPPLRQASLLLLRVILLHSPPYLCFHEPVSLKDSFRDGSTEEQIGYLVIICHNISSNRSRLNTHIFWDFDFDGFLMTDLSDPELFRQALMFIMLLRLGVDRQESRSSSWFDDLFRRFYRRNITHITSSLLDPQSHSHDQDWNNLLHSFLVIASLLNDGELPPVHHHWIQLLTSQSDPSIPLKLVGVHPRVFLSFCPINWRFSSTRLPVDLFFDRICRQSPISFFRPVVPSGTNTEITTSSFSSICPSAGLHNLFARQLVRPDRMTRDETTQLFDIVFQDCSLFLRLCQLVPPPSVIRGFAEILTTRINAEIDLSDNHVTLFILSLLTSTAPFGACPSLNRLLSRLPHILSELGFRYTPSDLSGFLSNPAARLYFRILQNSSFSNQYSLLTALFRCCMNLVSLAIPPAFSWFTDPFTSYDALKKIATLVLCPQNTNLIVLNLSSLYPHLDNADIRCVLLRQSVLQILIGFLVSPMPSVVSVALTVLTQLVRACTVSECVLLVEAGVVDAVIVSVSLSSFLDDYENGLCVVGIVLNSIRQQELIRHVSCFNWESLIITVDVTTVQRRSSPKNL</sequence>
<accession>A0ABQ9XUJ0</accession>
<comment type="caution">
    <text evidence="1">The sequence shown here is derived from an EMBL/GenBank/DDBJ whole genome shotgun (WGS) entry which is preliminary data.</text>
</comment>
<dbReference type="InterPro" id="IPR016024">
    <property type="entry name" value="ARM-type_fold"/>
</dbReference>